<comment type="caution">
    <text evidence="5">The sequence shown here is derived from an EMBL/GenBank/DDBJ whole genome shotgun (WGS) entry which is preliminary data.</text>
</comment>
<sequence length="282" mass="30553">MVTKSDMIAALKLMDIAAGDTVLVHSSLTSIGYVQGGAEAVIEALLEAVGPEGTIAMSTLTGWAEPFDAAATPSAVGKISETFRRRPDACRSLHPVHSVAAVGKLAAWITEGHERCETGCGPGTPYYKIRDLGGKVMMLGVDMDRNTIMHSLEEEIDARYLHTIDIPAPTYAAEDGGKTVTLHKFPPGHRDFLKLTPELRKRNALIEGRIGLAAVLVMNVRDVFDIGLELLRNDPLFFICRNPNCNSCHWSRQLYTETAPDLSRYGGNGCADPTCEICVVEA</sequence>
<evidence type="ECO:0000313" key="6">
    <source>
        <dbReference type="Proteomes" id="UP000282311"/>
    </source>
</evidence>
<dbReference type="InterPro" id="IPR028345">
    <property type="entry name" value="Antibiotic_NAT-like"/>
</dbReference>
<evidence type="ECO:0000313" key="5">
    <source>
        <dbReference type="EMBL" id="RKN74185.1"/>
    </source>
</evidence>
<name>A0A3B0BJW7_9BACL</name>
<dbReference type="PANTHER" id="PTHR11104">
    <property type="entry name" value="AMINOGLYCOSIDE N3-ACETYLTRANSFERASE"/>
    <property type="match status" value="1"/>
</dbReference>
<dbReference type="GO" id="GO:0046677">
    <property type="term" value="P:response to antibiotic"/>
    <property type="evidence" value="ECO:0007669"/>
    <property type="project" value="UniProtKB-KW"/>
</dbReference>
<dbReference type="Pfam" id="PF02522">
    <property type="entry name" value="Antibiotic_NAT"/>
    <property type="match status" value="1"/>
</dbReference>
<keyword evidence="6" id="KW-1185">Reference proteome</keyword>
<comment type="catalytic activity">
    <reaction evidence="4">
        <text>a 2-deoxystreptamine antibiotic + acetyl-CoA = an N(3)-acetyl-2-deoxystreptamine antibiotic + CoA + H(+)</text>
        <dbReference type="Rhea" id="RHEA:12665"/>
        <dbReference type="ChEBI" id="CHEBI:15378"/>
        <dbReference type="ChEBI" id="CHEBI:57287"/>
        <dbReference type="ChEBI" id="CHEBI:57288"/>
        <dbReference type="ChEBI" id="CHEBI:57921"/>
        <dbReference type="ChEBI" id="CHEBI:77452"/>
        <dbReference type="EC" id="2.3.1.81"/>
    </reaction>
</comment>
<keyword evidence="4" id="KW-0046">Antibiotic resistance</keyword>
<dbReference type="PANTHER" id="PTHR11104:SF0">
    <property type="entry name" value="SPBETA PROPHAGE-DERIVED AMINOGLYCOSIDE N(3')-ACETYLTRANSFERASE-LIKE PROTEIN YOKD"/>
    <property type="match status" value="1"/>
</dbReference>
<proteinExistence type="inferred from homology"/>
<evidence type="ECO:0000256" key="4">
    <source>
        <dbReference type="RuleBase" id="RU365031"/>
    </source>
</evidence>
<dbReference type="EMBL" id="RBAH01000025">
    <property type="protein sequence ID" value="RKN74185.1"/>
    <property type="molecule type" value="Genomic_DNA"/>
</dbReference>
<reference evidence="5 6" key="1">
    <citation type="journal article" date="2007" name="Int. J. Syst. Evol. Microbiol.">
        <title>Paenibacillus ginsengarvi sp. nov., isolated from soil from ginseng cultivation.</title>
        <authorList>
            <person name="Yoon M.H."/>
            <person name="Ten L.N."/>
            <person name="Im W.T."/>
        </authorList>
    </citation>
    <scope>NUCLEOTIDE SEQUENCE [LARGE SCALE GENOMIC DNA]</scope>
    <source>
        <strain evidence="5 6">KCTC 13059</strain>
    </source>
</reference>
<dbReference type="OrthoDB" id="7330654at2"/>
<evidence type="ECO:0000256" key="1">
    <source>
        <dbReference type="ARBA" id="ARBA00006383"/>
    </source>
</evidence>
<keyword evidence="2 4" id="KW-0808">Transferase</keyword>
<dbReference type="InterPro" id="IPR003679">
    <property type="entry name" value="Amioglycoside_AcTrfase"/>
</dbReference>
<accession>A0A3B0BJW7</accession>
<keyword evidence="3 4" id="KW-0012">Acyltransferase</keyword>
<evidence type="ECO:0000256" key="2">
    <source>
        <dbReference type="ARBA" id="ARBA00022679"/>
    </source>
</evidence>
<dbReference type="EC" id="2.3.1.-" evidence="4"/>
<dbReference type="AlphaFoldDB" id="A0A3B0BJW7"/>
<gene>
    <name evidence="5" type="ORF">D7M11_27435</name>
</gene>
<dbReference type="Proteomes" id="UP000282311">
    <property type="component" value="Unassembled WGS sequence"/>
</dbReference>
<dbReference type="RefSeq" id="WP_120750455.1">
    <property type="nucleotide sequence ID" value="NZ_RBAH01000025.1"/>
</dbReference>
<evidence type="ECO:0000256" key="3">
    <source>
        <dbReference type="ARBA" id="ARBA00023315"/>
    </source>
</evidence>
<organism evidence="5 6">
    <name type="scientific">Paenibacillus ginsengarvi</name>
    <dbReference type="NCBI Taxonomy" id="400777"/>
    <lineage>
        <taxon>Bacteria</taxon>
        <taxon>Bacillati</taxon>
        <taxon>Bacillota</taxon>
        <taxon>Bacilli</taxon>
        <taxon>Bacillales</taxon>
        <taxon>Paenibacillaceae</taxon>
        <taxon>Paenibacillus</taxon>
    </lineage>
</organism>
<comment type="similarity">
    <text evidence="1 4">Belongs to the antibiotic N-acetyltransferase family.</text>
</comment>
<dbReference type="GO" id="GO:0046353">
    <property type="term" value="F:aminoglycoside 3-N-acetyltransferase activity"/>
    <property type="evidence" value="ECO:0007669"/>
    <property type="project" value="UniProtKB-EC"/>
</dbReference>
<protein>
    <recommendedName>
        <fullName evidence="4">Aminoglycoside N(3)-acetyltransferase</fullName>
        <ecNumber evidence="4">2.3.1.-</ecNumber>
    </recommendedName>
</protein>
<dbReference type="SUPFAM" id="SSF110710">
    <property type="entry name" value="TTHA0583/YokD-like"/>
    <property type="match status" value="1"/>
</dbReference>